<name>A0ACB6S7G2_9PLEO</name>
<protein>
    <submittedName>
        <fullName evidence="1">Uncharacterized protein</fullName>
    </submittedName>
</protein>
<comment type="caution">
    <text evidence="1">The sequence shown here is derived from an EMBL/GenBank/DDBJ whole genome shotgun (WGS) entry which is preliminary data.</text>
</comment>
<reference evidence="1" key="1">
    <citation type="journal article" date="2020" name="Stud. Mycol.">
        <title>101 Dothideomycetes genomes: a test case for predicting lifestyles and emergence of pathogens.</title>
        <authorList>
            <person name="Haridas S."/>
            <person name="Albert R."/>
            <person name="Binder M."/>
            <person name="Bloem J."/>
            <person name="Labutti K."/>
            <person name="Salamov A."/>
            <person name="Andreopoulos B."/>
            <person name="Baker S."/>
            <person name="Barry K."/>
            <person name="Bills G."/>
            <person name="Bluhm B."/>
            <person name="Cannon C."/>
            <person name="Castanera R."/>
            <person name="Culley D."/>
            <person name="Daum C."/>
            <person name="Ezra D."/>
            <person name="Gonzalez J."/>
            <person name="Henrissat B."/>
            <person name="Kuo A."/>
            <person name="Liang C."/>
            <person name="Lipzen A."/>
            <person name="Lutzoni F."/>
            <person name="Magnuson J."/>
            <person name="Mondo S."/>
            <person name="Nolan M."/>
            <person name="Ohm R."/>
            <person name="Pangilinan J."/>
            <person name="Park H.-J."/>
            <person name="Ramirez L."/>
            <person name="Alfaro M."/>
            <person name="Sun H."/>
            <person name="Tritt A."/>
            <person name="Yoshinaga Y."/>
            <person name="Zwiers L.-H."/>
            <person name="Turgeon B."/>
            <person name="Goodwin S."/>
            <person name="Spatafora J."/>
            <person name="Crous P."/>
            <person name="Grigoriev I."/>
        </authorList>
    </citation>
    <scope>NUCLEOTIDE SEQUENCE</scope>
    <source>
        <strain evidence="1">CBS 525.71</strain>
    </source>
</reference>
<organism evidence="1 2">
    <name type="scientific">Macroventuria anomochaeta</name>
    <dbReference type="NCBI Taxonomy" id="301207"/>
    <lineage>
        <taxon>Eukaryota</taxon>
        <taxon>Fungi</taxon>
        <taxon>Dikarya</taxon>
        <taxon>Ascomycota</taxon>
        <taxon>Pezizomycotina</taxon>
        <taxon>Dothideomycetes</taxon>
        <taxon>Pleosporomycetidae</taxon>
        <taxon>Pleosporales</taxon>
        <taxon>Pleosporineae</taxon>
        <taxon>Didymellaceae</taxon>
        <taxon>Macroventuria</taxon>
    </lineage>
</organism>
<dbReference type="Proteomes" id="UP000799754">
    <property type="component" value="Unassembled WGS sequence"/>
</dbReference>
<keyword evidence="2" id="KW-1185">Reference proteome</keyword>
<evidence type="ECO:0000313" key="2">
    <source>
        <dbReference type="Proteomes" id="UP000799754"/>
    </source>
</evidence>
<gene>
    <name evidence="1" type="ORF">BU25DRAFT_21952</name>
</gene>
<proteinExistence type="predicted"/>
<evidence type="ECO:0000313" key="1">
    <source>
        <dbReference type="EMBL" id="KAF2629442.1"/>
    </source>
</evidence>
<sequence length="150" mass="16924">MHSNHTTRRLPCGNSKLNIHNVRQPLLCIWIDADLDPDDELLSERGTYNQSKAATSSITTNRPWTEISCPSNALPAWQPLKRRMPRIMPLRRLGIWSSRSTSSARTLAEGLTRKPLQHLLMKQLAPPTTLSCFSARLKSSSVWPISLQPT</sequence>
<accession>A0ACB6S7G2</accession>
<dbReference type="EMBL" id="MU006710">
    <property type="protein sequence ID" value="KAF2629442.1"/>
    <property type="molecule type" value="Genomic_DNA"/>
</dbReference>